<reference evidence="1 2" key="1">
    <citation type="submission" date="2016-11" db="EMBL/GenBank/DDBJ databases">
        <authorList>
            <person name="Jaros S."/>
            <person name="Januszkiewicz K."/>
            <person name="Wedrychowicz H."/>
        </authorList>
    </citation>
    <scope>NUCLEOTIDE SEQUENCE [LARGE SCALE GENOMIC DNA]</scope>
    <source>
        <strain evidence="1 2">DSM 26897</strain>
    </source>
</reference>
<gene>
    <name evidence="1" type="ORF">SAMN05444008_101428</name>
</gene>
<keyword evidence="2" id="KW-1185">Reference proteome</keyword>
<dbReference type="Proteomes" id="UP000184368">
    <property type="component" value="Unassembled WGS sequence"/>
</dbReference>
<evidence type="ECO:0000313" key="1">
    <source>
        <dbReference type="EMBL" id="SHE45018.1"/>
    </source>
</evidence>
<accession>A0A1M4TKR1</accession>
<dbReference type="EMBL" id="FQUO01000001">
    <property type="protein sequence ID" value="SHE45018.1"/>
    <property type="molecule type" value="Genomic_DNA"/>
</dbReference>
<protein>
    <submittedName>
        <fullName evidence="1">Uncharacterized protein</fullName>
    </submittedName>
</protein>
<dbReference type="OrthoDB" id="2990146at2"/>
<organism evidence="1 2">
    <name type="scientific">Cnuella takakiae</name>
    <dbReference type="NCBI Taxonomy" id="1302690"/>
    <lineage>
        <taxon>Bacteria</taxon>
        <taxon>Pseudomonadati</taxon>
        <taxon>Bacteroidota</taxon>
        <taxon>Chitinophagia</taxon>
        <taxon>Chitinophagales</taxon>
        <taxon>Chitinophagaceae</taxon>
        <taxon>Cnuella</taxon>
    </lineage>
</organism>
<dbReference type="AlphaFoldDB" id="A0A1M4TKR1"/>
<sequence>MRKELGKIEGTRTKFTATIARLGKKNNFKGPPSETVLFTDVRNEAGELVTGHVWFTIGKQLATVVHHVGKRVAFEARVKGYTKGYKGRGLELLKPREEDFKLSNPTNISLVGV</sequence>
<name>A0A1M4TKR1_9BACT</name>
<dbReference type="STRING" id="1302690.BUE76_01700"/>
<evidence type="ECO:0000313" key="2">
    <source>
        <dbReference type="Proteomes" id="UP000184368"/>
    </source>
</evidence>
<dbReference type="RefSeq" id="WP_073039418.1">
    <property type="nucleotide sequence ID" value="NZ_FQUO01000001.1"/>
</dbReference>
<proteinExistence type="predicted"/>